<dbReference type="Proteomes" id="UP001155241">
    <property type="component" value="Unassembled WGS sequence"/>
</dbReference>
<accession>A0A9X2FF03</accession>
<organism evidence="1 2">
    <name type="scientific">Aeoliella straminimaris</name>
    <dbReference type="NCBI Taxonomy" id="2954799"/>
    <lineage>
        <taxon>Bacteria</taxon>
        <taxon>Pseudomonadati</taxon>
        <taxon>Planctomycetota</taxon>
        <taxon>Planctomycetia</taxon>
        <taxon>Pirellulales</taxon>
        <taxon>Lacipirellulaceae</taxon>
        <taxon>Aeoliella</taxon>
    </lineage>
</organism>
<gene>
    <name evidence="1" type="ORF">NG895_11550</name>
</gene>
<name>A0A9X2FF03_9BACT</name>
<reference evidence="1" key="1">
    <citation type="submission" date="2022-06" db="EMBL/GenBank/DDBJ databases">
        <title>Aeoliella straminimaris, a novel planctomycete from sediments.</title>
        <authorList>
            <person name="Vitorino I.R."/>
            <person name="Lage O.M."/>
        </authorList>
    </citation>
    <scope>NUCLEOTIDE SEQUENCE</scope>
    <source>
        <strain evidence="1">ICT_H6.2</strain>
    </source>
</reference>
<evidence type="ECO:0000313" key="2">
    <source>
        <dbReference type="Proteomes" id="UP001155241"/>
    </source>
</evidence>
<protein>
    <submittedName>
        <fullName evidence="1">Uncharacterized protein</fullName>
    </submittedName>
</protein>
<dbReference type="AlphaFoldDB" id="A0A9X2FF03"/>
<dbReference type="PROSITE" id="PS51257">
    <property type="entry name" value="PROKAR_LIPOPROTEIN"/>
    <property type="match status" value="1"/>
</dbReference>
<comment type="caution">
    <text evidence="1">The sequence shown here is derived from an EMBL/GenBank/DDBJ whole genome shotgun (WGS) entry which is preliminary data.</text>
</comment>
<sequence>MKSMLCGVLALSLLTLVGCETKLSLEKTYTISPGSVQSLTVDSVSREQQLKVIARADNPISVFVYLEDDKDEVQSKVDSNLTSEKMLANAKDTTEVDLTATVPANKTAIVDVTARSPDTTVTMKLTN</sequence>
<keyword evidence="2" id="KW-1185">Reference proteome</keyword>
<evidence type="ECO:0000313" key="1">
    <source>
        <dbReference type="EMBL" id="MCO6044541.1"/>
    </source>
</evidence>
<dbReference type="EMBL" id="JAMXLR010000036">
    <property type="protein sequence ID" value="MCO6044541.1"/>
    <property type="molecule type" value="Genomic_DNA"/>
</dbReference>
<dbReference type="RefSeq" id="WP_252852653.1">
    <property type="nucleotide sequence ID" value="NZ_JAMXLR010000036.1"/>
</dbReference>
<proteinExistence type="predicted"/>